<reference evidence="4" key="1">
    <citation type="journal article" date="2013" name="Genome Announc.">
        <title>First genome sequence of a syntrophic acetate-oxidizing bacterium, Tepidanaerobacter acetatoxydans strain Re1.</title>
        <authorList>
            <person name="Manzoor S."/>
            <person name="Bongcam-Rudloff E."/>
            <person name="Schnurer A."/>
            <person name="Muller B."/>
        </authorList>
    </citation>
    <scope>NUCLEOTIDE SEQUENCE [LARGE SCALE GENOMIC DNA]</scope>
    <source>
        <strain evidence="4">Re1</strain>
    </source>
</reference>
<evidence type="ECO:0000256" key="2">
    <source>
        <dbReference type="SAM" id="Phobius"/>
    </source>
</evidence>
<name>F4LV10_TEPAE</name>
<dbReference type="STRING" id="1209989.TepRe1_1390"/>
<dbReference type="eggNOG" id="COG1468">
    <property type="taxonomic scope" value="Bacteria"/>
</dbReference>
<gene>
    <name evidence="3" type="ordered locus">TEPIRE1_1501</name>
</gene>
<evidence type="ECO:0000256" key="1">
    <source>
        <dbReference type="ARBA" id="ARBA00022801"/>
    </source>
</evidence>
<evidence type="ECO:0000313" key="4">
    <source>
        <dbReference type="Proteomes" id="UP000010802"/>
    </source>
</evidence>
<proteinExistence type="predicted"/>
<keyword evidence="1" id="KW-0378">Hydrolase</keyword>
<feature type="transmembrane region" description="Helical" evidence="2">
    <location>
        <begin position="152"/>
        <end position="170"/>
    </location>
</feature>
<feature type="transmembrane region" description="Helical" evidence="2">
    <location>
        <begin position="6"/>
        <end position="25"/>
    </location>
</feature>
<keyword evidence="2" id="KW-0812">Transmembrane</keyword>
<dbReference type="AlphaFoldDB" id="F4LV10"/>
<dbReference type="OrthoDB" id="2082218at2"/>
<dbReference type="Proteomes" id="UP000010802">
    <property type="component" value="Chromosome"/>
</dbReference>
<organism evidence="3 4">
    <name type="scientific">Tepidanaerobacter acetatoxydans (strain DSM 21804 / JCM 16047 / Re1)</name>
    <dbReference type="NCBI Taxonomy" id="1209989"/>
    <lineage>
        <taxon>Bacteria</taxon>
        <taxon>Bacillati</taxon>
        <taxon>Bacillota</taxon>
        <taxon>Clostridia</taxon>
        <taxon>Thermosediminibacterales</taxon>
        <taxon>Tepidanaerobacteraceae</taxon>
        <taxon>Tepidanaerobacter</taxon>
    </lineage>
</organism>
<dbReference type="HOGENOM" id="CLU_127030_0_0_9"/>
<keyword evidence="2" id="KW-1133">Transmembrane helix</keyword>
<dbReference type="KEGG" id="tae:TepiRe1_1501"/>
<keyword evidence="2" id="KW-0472">Membrane</keyword>
<dbReference type="EMBL" id="HF563609">
    <property type="protein sequence ID" value="CDI40718.1"/>
    <property type="molecule type" value="Genomic_DNA"/>
</dbReference>
<evidence type="ECO:0000313" key="3">
    <source>
        <dbReference type="EMBL" id="CDI40718.1"/>
    </source>
</evidence>
<dbReference type="GO" id="GO:0016787">
    <property type="term" value="F:hydrolase activity"/>
    <property type="evidence" value="ECO:0007669"/>
    <property type="project" value="UniProtKB-KW"/>
</dbReference>
<accession>F4LV10</accession>
<dbReference type="KEGG" id="tep:TepRe1_1390"/>
<dbReference type="InterPro" id="IPR011335">
    <property type="entry name" value="Restrct_endonuc-II-like"/>
</dbReference>
<dbReference type="Gene3D" id="3.90.320.10">
    <property type="match status" value="1"/>
</dbReference>
<dbReference type="SUPFAM" id="SSF52980">
    <property type="entry name" value="Restriction endonuclease-like"/>
    <property type="match status" value="1"/>
</dbReference>
<protein>
    <recommendedName>
        <fullName evidence="5">PD-(D/E)XK endonuclease-like domain-containing protein</fullName>
    </recommendedName>
</protein>
<evidence type="ECO:0008006" key="5">
    <source>
        <dbReference type="Google" id="ProtNLM"/>
    </source>
</evidence>
<dbReference type="RefSeq" id="WP_013778459.1">
    <property type="nucleotide sequence ID" value="NC_015519.1"/>
</dbReference>
<keyword evidence="4" id="KW-1185">Reference proteome</keyword>
<sequence length="173" mass="20453">MDISSYIIFGVIIGAVLTVNILKYLRRYNLKKRMQKAKKSEYKAIEFMQNKGYQILDLQKEGSYTLFIDDKPHKITVRADMIVKKDNRFYVAEVKTGEKVTSPKYTDTRRQLLEYYMVFKPNGLILVDMERQKIRTVEYSILEYDKMIYIKYLTRIFILIAIGFIIGFLTRGG</sequence>
<dbReference type="InterPro" id="IPR011604">
    <property type="entry name" value="PDDEXK-like_dom_sf"/>
</dbReference>